<comment type="caution">
    <text evidence="2">The sequence shown here is derived from an EMBL/GenBank/DDBJ whole genome shotgun (WGS) entry which is preliminary data.</text>
</comment>
<reference evidence="2" key="2">
    <citation type="journal article" date="2024" name="Plant">
        <title>Genomic evolution and insights into agronomic trait innovations of Sesamum species.</title>
        <authorList>
            <person name="Miao H."/>
            <person name="Wang L."/>
            <person name="Qu L."/>
            <person name="Liu H."/>
            <person name="Sun Y."/>
            <person name="Le M."/>
            <person name="Wang Q."/>
            <person name="Wei S."/>
            <person name="Zheng Y."/>
            <person name="Lin W."/>
            <person name="Duan Y."/>
            <person name="Cao H."/>
            <person name="Xiong S."/>
            <person name="Wang X."/>
            <person name="Wei L."/>
            <person name="Li C."/>
            <person name="Ma Q."/>
            <person name="Ju M."/>
            <person name="Zhao R."/>
            <person name="Li G."/>
            <person name="Mu C."/>
            <person name="Tian Q."/>
            <person name="Mei H."/>
            <person name="Zhang T."/>
            <person name="Gao T."/>
            <person name="Zhang H."/>
        </authorList>
    </citation>
    <scope>NUCLEOTIDE SEQUENCE</scope>
    <source>
        <strain evidence="2">G02</strain>
    </source>
</reference>
<proteinExistence type="predicted"/>
<accession>A0AAW2QF21</accession>
<sequence>MSVTKSVIAFGYPPGLDIKPSHRSQTPIFSNSSANLPMVRKHHNRFFNKQGLKCLNNVMRVQNHDGNTRSLVVNSVVQQGVPPPSDPPFNFLNWIVGVALSIVLPFLTHNKWGSLLKLKNEVHTAVETIEIIVDAVEKVAEEVEKAAEHIADDLPKGGTLRKAVDFVESVAEVTSKEAHLVGDFIDKVQEAEEKVEACVESMAEEVVHPHPRKEDRADEQIKELNKN</sequence>
<feature type="region of interest" description="Disordered" evidence="1">
    <location>
        <begin position="205"/>
        <end position="227"/>
    </location>
</feature>
<organism evidence="2">
    <name type="scientific">Sesamum radiatum</name>
    <name type="common">Black benniseed</name>
    <dbReference type="NCBI Taxonomy" id="300843"/>
    <lineage>
        <taxon>Eukaryota</taxon>
        <taxon>Viridiplantae</taxon>
        <taxon>Streptophyta</taxon>
        <taxon>Embryophyta</taxon>
        <taxon>Tracheophyta</taxon>
        <taxon>Spermatophyta</taxon>
        <taxon>Magnoliopsida</taxon>
        <taxon>eudicotyledons</taxon>
        <taxon>Gunneridae</taxon>
        <taxon>Pentapetalae</taxon>
        <taxon>asterids</taxon>
        <taxon>lamiids</taxon>
        <taxon>Lamiales</taxon>
        <taxon>Pedaliaceae</taxon>
        <taxon>Sesamum</taxon>
    </lineage>
</organism>
<dbReference type="PANTHER" id="PTHR33735:SF14">
    <property type="entry name" value="PHAGE CAPSID SCAFFOLDING PROTEIN (GPO) SERINE PEPTIDASE"/>
    <property type="match status" value="1"/>
</dbReference>
<gene>
    <name evidence="2" type="ORF">Sradi_3483400</name>
</gene>
<name>A0AAW2QF21_SESRA</name>
<dbReference type="AlphaFoldDB" id="A0AAW2QF21"/>
<dbReference type="PANTHER" id="PTHR33735">
    <property type="entry name" value="EXPRESSED PROTEIN"/>
    <property type="match status" value="1"/>
</dbReference>
<evidence type="ECO:0000313" key="2">
    <source>
        <dbReference type="EMBL" id="KAL0365933.1"/>
    </source>
</evidence>
<evidence type="ECO:0000256" key="1">
    <source>
        <dbReference type="SAM" id="MobiDB-lite"/>
    </source>
</evidence>
<protein>
    <submittedName>
        <fullName evidence="2">Uncharacterized protein</fullName>
    </submittedName>
</protein>
<reference evidence="2" key="1">
    <citation type="submission" date="2020-06" db="EMBL/GenBank/DDBJ databases">
        <authorList>
            <person name="Li T."/>
            <person name="Hu X."/>
            <person name="Zhang T."/>
            <person name="Song X."/>
            <person name="Zhang H."/>
            <person name="Dai N."/>
            <person name="Sheng W."/>
            <person name="Hou X."/>
            <person name="Wei L."/>
        </authorList>
    </citation>
    <scope>NUCLEOTIDE SEQUENCE</scope>
    <source>
        <strain evidence="2">G02</strain>
        <tissue evidence="2">Leaf</tissue>
    </source>
</reference>
<dbReference type="EMBL" id="JACGWJ010000015">
    <property type="protein sequence ID" value="KAL0365933.1"/>
    <property type="molecule type" value="Genomic_DNA"/>
</dbReference>